<feature type="disulfide bond" evidence="9">
    <location>
        <begin position="29"/>
        <end position="44"/>
    </location>
</feature>
<dbReference type="InterPro" id="IPR023415">
    <property type="entry name" value="LDLR_class-A_CS"/>
</dbReference>
<dbReference type="SMART" id="SM00192">
    <property type="entry name" value="LDLa"/>
    <property type="match status" value="1"/>
</dbReference>
<keyword evidence="3" id="KW-0677">Repeat</keyword>
<dbReference type="InterPro" id="IPR002172">
    <property type="entry name" value="LDrepeatLR_classA_rpt"/>
</dbReference>
<comment type="caution">
    <text evidence="9">Lacks conserved residue(s) required for the propagation of feature annotation.</text>
</comment>
<keyword evidence="2" id="KW-0812">Transmembrane</keyword>
<reference evidence="10" key="1">
    <citation type="submission" date="2019-04" db="EMBL/GenBank/DDBJ databases">
        <authorList>
            <person name="Alioto T."/>
            <person name="Alioto T."/>
        </authorList>
    </citation>
    <scope>NUCLEOTIDE SEQUENCE [LARGE SCALE GENOMIC DNA]</scope>
</reference>
<dbReference type="Gene3D" id="4.10.400.10">
    <property type="entry name" value="Low-density Lipoprotein Receptor"/>
    <property type="match status" value="1"/>
</dbReference>
<dbReference type="CDD" id="cd00112">
    <property type="entry name" value="LDLa"/>
    <property type="match status" value="1"/>
</dbReference>
<dbReference type="GO" id="GO:0005886">
    <property type="term" value="C:plasma membrane"/>
    <property type="evidence" value="ECO:0007669"/>
    <property type="project" value="TreeGrafter"/>
</dbReference>
<dbReference type="PANTHER" id="PTHR22722">
    <property type="entry name" value="LOW-DENSITY LIPOPROTEIN RECEPTOR-RELATED PROTEIN 2-RELATED"/>
    <property type="match status" value="1"/>
</dbReference>
<evidence type="ECO:0000256" key="3">
    <source>
        <dbReference type="ARBA" id="ARBA00022737"/>
    </source>
</evidence>
<comment type="caution">
    <text evidence="10">The sequence shown here is derived from an EMBL/GenBank/DDBJ whole genome shotgun (WGS) entry which is preliminary data.</text>
</comment>
<evidence type="ECO:0000256" key="7">
    <source>
        <dbReference type="ARBA" id="ARBA00023170"/>
    </source>
</evidence>
<evidence type="ECO:0000256" key="6">
    <source>
        <dbReference type="ARBA" id="ARBA00023157"/>
    </source>
</evidence>
<gene>
    <name evidence="10" type="ORF">MONAX_5E016705</name>
</gene>
<feature type="non-terminal residue" evidence="10">
    <location>
        <position position="63"/>
    </location>
</feature>
<keyword evidence="8" id="KW-0325">Glycoprotein</keyword>
<evidence type="ECO:0000256" key="8">
    <source>
        <dbReference type="ARBA" id="ARBA00023180"/>
    </source>
</evidence>
<keyword evidence="7" id="KW-0675">Receptor</keyword>
<evidence type="ECO:0000256" key="5">
    <source>
        <dbReference type="ARBA" id="ARBA00023136"/>
    </source>
</evidence>
<keyword evidence="6 9" id="KW-1015">Disulfide bond</keyword>
<dbReference type="GO" id="GO:0043235">
    <property type="term" value="C:receptor complex"/>
    <property type="evidence" value="ECO:0007669"/>
    <property type="project" value="TreeGrafter"/>
</dbReference>
<dbReference type="InterPro" id="IPR036055">
    <property type="entry name" value="LDL_receptor-like_sf"/>
</dbReference>
<comment type="subcellular location">
    <subcellularLocation>
        <location evidence="1">Membrane</location>
        <topology evidence="1">Single-pass membrane protein</topology>
    </subcellularLocation>
</comment>
<sequence length="63" mass="6937">PVTIQPSLCETDQFACIYTLQCVPISMKCDGQEDCLDGSDEMDCPLRPSQPCGNMEFQCSADQ</sequence>
<keyword evidence="5" id="KW-0472">Membrane</keyword>
<evidence type="ECO:0000256" key="4">
    <source>
        <dbReference type="ARBA" id="ARBA00022989"/>
    </source>
</evidence>
<feature type="non-terminal residue" evidence="10">
    <location>
        <position position="1"/>
    </location>
</feature>
<dbReference type="InterPro" id="IPR051221">
    <property type="entry name" value="LDLR-related"/>
</dbReference>
<dbReference type="Pfam" id="PF00057">
    <property type="entry name" value="Ldl_recept_a"/>
    <property type="match status" value="1"/>
</dbReference>
<accession>A0A5E4CRS1</accession>
<dbReference type="PROSITE" id="PS01209">
    <property type="entry name" value="LDLRA_1"/>
    <property type="match status" value="1"/>
</dbReference>
<evidence type="ECO:0000256" key="2">
    <source>
        <dbReference type="ARBA" id="ARBA00022692"/>
    </source>
</evidence>
<dbReference type="FunFam" id="4.10.400.10:FF:000182">
    <property type="entry name" value="MAM and LDL-receptor class A domain-containing protein 1"/>
    <property type="match status" value="1"/>
</dbReference>
<dbReference type="AlphaFoldDB" id="A0A5E4CRS1"/>
<evidence type="ECO:0000313" key="10">
    <source>
        <dbReference type="EMBL" id="VTJ84494.1"/>
    </source>
</evidence>
<dbReference type="SUPFAM" id="SSF57424">
    <property type="entry name" value="LDL receptor-like module"/>
    <property type="match status" value="1"/>
</dbReference>
<name>A0A5E4CRS1_MARMO</name>
<organism evidence="10">
    <name type="scientific">Marmota monax</name>
    <name type="common">Woodchuck</name>
    <dbReference type="NCBI Taxonomy" id="9995"/>
    <lineage>
        <taxon>Eukaryota</taxon>
        <taxon>Metazoa</taxon>
        <taxon>Chordata</taxon>
        <taxon>Craniata</taxon>
        <taxon>Vertebrata</taxon>
        <taxon>Euteleostomi</taxon>
        <taxon>Mammalia</taxon>
        <taxon>Eutheria</taxon>
        <taxon>Euarchontoglires</taxon>
        <taxon>Glires</taxon>
        <taxon>Rodentia</taxon>
        <taxon>Sciuromorpha</taxon>
        <taxon>Sciuridae</taxon>
        <taxon>Xerinae</taxon>
        <taxon>Marmotini</taxon>
        <taxon>Marmota</taxon>
    </lineage>
</organism>
<evidence type="ECO:0000256" key="1">
    <source>
        <dbReference type="ARBA" id="ARBA00004167"/>
    </source>
</evidence>
<evidence type="ECO:0000256" key="9">
    <source>
        <dbReference type="PROSITE-ProRule" id="PRU00124"/>
    </source>
</evidence>
<keyword evidence="4" id="KW-1133">Transmembrane helix</keyword>
<dbReference type="PROSITE" id="PS50068">
    <property type="entry name" value="LDLRA_2"/>
    <property type="match status" value="1"/>
</dbReference>
<dbReference type="EMBL" id="CABDUW010001892">
    <property type="protein sequence ID" value="VTJ84494.1"/>
    <property type="molecule type" value="Genomic_DNA"/>
</dbReference>
<proteinExistence type="predicted"/>
<protein>
    <submittedName>
        <fullName evidence="10">Uncharacterized protein</fullName>
    </submittedName>
</protein>